<dbReference type="Proteomes" id="UP000245629">
    <property type="component" value="Chromosome 2"/>
</dbReference>
<keyword evidence="3" id="KW-1185">Reference proteome</keyword>
<evidence type="ECO:0000313" key="3">
    <source>
        <dbReference type="Proteomes" id="UP000245629"/>
    </source>
</evidence>
<dbReference type="OrthoDB" id="7307311at2"/>
<dbReference type="EMBL" id="CP029353">
    <property type="protein sequence ID" value="AWK86243.1"/>
    <property type="molecule type" value="Genomic_DNA"/>
</dbReference>
<accession>A0A2S2CNZ3</accession>
<name>A0A2S2CNZ3_9PROT</name>
<evidence type="ECO:0000256" key="1">
    <source>
        <dbReference type="SAM" id="MobiDB-lite"/>
    </source>
</evidence>
<evidence type="ECO:0000313" key="2">
    <source>
        <dbReference type="EMBL" id="AWK86243.1"/>
    </source>
</evidence>
<dbReference type="AlphaFoldDB" id="A0A2S2CNZ3"/>
<sequence>MSRTLPSKPPAAGVPAAEPDVPADVAIERAMQQKPKAMQMREALQKLLENEDSARQLVGALRNMMNQS</sequence>
<reference evidence="3" key="1">
    <citation type="submission" date="2018-05" db="EMBL/GenBank/DDBJ databases">
        <title>Azospirillum thermophila sp. nov., a novel isolated from hot spring.</title>
        <authorList>
            <person name="Zhao Z."/>
        </authorList>
    </citation>
    <scope>NUCLEOTIDE SEQUENCE [LARGE SCALE GENOMIC DNA]</scope>
    <source>
        <strain evidence="3">CFH 70021</strain>
    </source>
</reference>
<organism evidence="2 3">
    <name type="scientific">Azospirillum thermophilum</name>
    <dbReference type="NCBI Taxonomy" id="2202148"/>
    <lineage>
        <taxon>Bacteria</taxon>
        <taxon>Pseudomonadati</taxon>
        <taxon>Pseudomonadota</taxon>
        <taxon>Alphaproteobacteria</taxon>
        <taxon>Rhodospirillales</taxon>
        <taxon>Azospirillaceae</taxon>
        <taxon>Azospirillum</taxon>
    </lineage>
</organism>
<proteinExistence type="predicted"/>
<dbReference type="RefSeq" id="WP_109326131.1">
    <property type="nucleotide sequence ID" value="NZ_CP029353.1"/>
</dbReference>
<gene>
    <name evidence="2" type="ORF">DEW08_08260</name>
</gene>
<protein>
    <submittedName>
        <fullName evidence="2">Uncharacterized protein</fullName>
    </submittedName>
</protein>
<feature type="region of interest" description="Disordered" evidence="1">
    <location>
        <begin position="1"/>
        <end position="20"/>
    </location>
</feature>
<feature type="compositionally biased region" description="Low complexity" evidence="1">
    <location>
        <begin position="10"/>
        <end position="20"/>
    </location>
</feature>
<dbReference type="KEGG" id="azz:DEW08_08260"/>